<feature type="region of interest" description="Disordered" evidence="1">
    <location>
        <begin position="1"/>
        <end position="22"/>
    </location>
</feature>
<dbReference type="NCBIfam" id="NF041260">
    <property type="entry name" value="actino_IHF"/>
    <property type="match status" value="1"/>
</dbReference>
<evidence type="ECO:0000259" key="2">
    <source>
        <dbReference type="Pfam" id="PF22525"/>
    </source>
</evidence>
<evidence type="ECO:0000313" key="3">
    <source>
        <dbReference type="EMBL" id="QUL98335.1"/>
    </source>
</evidence>
<accession>A0AAT9LB83</accession>
<dbReference type="Pfam" id="PF22525">
    <property type="entry name" value="H2TH_5"/>
    <property type="match status" value="1"/>
</dbReference>
<proteinExistence type="predicted"/>
<evidence type="ECO:0000256" key="1">
    <source>
        <dbReference type="SAM" id="MobiDB-lite"/>
    </source>
</evidence>
<protein>
    <submittedName>
        <fullName evidence="3">Integration host factor</fullName>
    </submittedName>
</protein>
<reference evidence="3" key="2">
    <citation type="journal article" date="2023" name="Biology">
        <title>Prokaryotic Life Associated with Coal-Fire Gas Vents Revealed by Metagenomics.</title>
        <authorList>
            <person name="Kadnikov V.V."/>
            <person name="Mardanov A.V."/>
            <person name="Beletsky A.V."/>
            <person name="Karnachuk O.V."/>
            <person name="Ravin N.V."/>
        </authorList>
    </citation>
    <scope>NUCLEOTIDE SEQUENCE</scope>
    <source>
        <strain evidence="3">Bu02</strain>
    </source>
</reference>
<dbReference type="Gene3D" id="1.10.8.50">
    <property type="match status" value="1"/>
</dbReference>
<organism evidence="3">
    <name type="scientific">Candidatus Fermentithermobacillus carboniphilus</name>
    <dbReference type="NCBI Taxonomy" id="3085328"/>
    <lineage>
        <taxon>Bacteria</taxon>
        <taxon>Bacillati</taxon>
        <taxon>Bacillota</taxon>
        <taxon>Candidatus Fermentithermobacillia</taxon>
        <taxon>Candidatus Fermentithermobacillales</taxon>
        <taxon>Candidatus Fermentithermobacillaceae</taxon>
        <taxon>Candidatus Fermentithermobacillus</taxon>
    </lineage>
</organism>
<reference evidence="3" key="1">
    <citation type="submission" date="2020-10" db="EMBL/GenBank/DDBJ databases">
        <authorList>
            <person name="Kadnikov V."/>
            <person name="Beletsky A.V."/>
            <person name="Mardanov A.V."/>
            <person name="Karnachuk O.V."/>
            <person name="Ravin N.V."/>
        </authorList>
    </citation>
    <scope>NUCLEOTIDE SEQUENCE</scope>
    <source>
        <strain evidence="3">Bu02</strain>
    </source>
</reference>
<gene>
    <name evidence="3" type="ORF">IMF26_09980</name>
</gene>
<feature type="domain" description="Integration host factor-like helix-two turn-helix" evidence="2">
    <location>
        <begin position="32"/>
        <end position="100"/>
    </location>
</feature>
<dbReference type="AlphaFoldDB" id="A0AAT9LB83"/>
<name>A0AAT9LB83_9FIRM</name>
<dbReference type="KEGG" id="fcz:IMF26_09980"/>
<dbReference type="EMBL" id="CP062796">
    <property type="protein sequence ID" value="QUL98335.1"/>
    <property type="molecule type" value="Genomic_DNA"/>
</dbReference>
<dbReference type="SUPFAM" id="SSF46946">
    <property type="entry name" value="S13-like H2TH domain"/>
    <property type="match status" value="1"/>
</dbReference>
<dbReference type="InterPro" id="IPR047806">
    <property type="entry name" value="IHF_actinobact"/>
</dbReference>
<dbReference type="GO" id="GO:0003676">
    <property type="term" value="F:nucleic acid binding"/>
    <property type="evidence" value="ECO:0007669"/>
    <property type="project" value="InterPro"/>
</dbReference>
<dbReference type="InterPro" id="IPR055201">
    <property type="entry name" value="IHF-like_H2TH"/>
</dbReference>
<sequence length="103" mass="11790">MALPSLTPEEKKKALEKAQSMRKARADLRQKLKKGEIKFSEIIEGNDPVIQRMKVSYLLKSLPRVGKVKAEKIMEEVGIDESRRVQGLGKRQKEALLQRFADK</sequence>
<dbReference type="InterPro" id="IPR010979">
    <property type="entry name" value="Ribosomal_uS13-like_H2TH"/>
</dbReference>